<comment type="caution">
    <text evidence="2">The sequence shown here is derived from an EMBL/GenBank/DDBJ whole genome shotgun (WGS) entry which is preliminary data.</text>
</comment>
<organism evidence="2 3">
    <name type="scientific">Pedosphaera parvula (strain Ellin514)</name>
    <dbReference type="NCBI Taxonomy" id="320771"/>
    <lineage>
        <taxon>Bacteria</taxon>
        <taxon>Pseudomonadati</taxon>
        <taxon>Verrucomicrobiota</taxon>
        <taxon>Pedosphaerae</taxon>
        <taxon>Pedosphaerales</taxon>
        <taxon>Pedosphaeraceae</taxon>
        <taxon>Pedosphaera</taxon>
    </lineage>
</organism>
<name>B9XQU1_PEDPL</name>
<dbReference type="EMBL" id="ABOX02000057">
    <property type="protein sequence ID" value="EEF57798.1"/>
    <property type="molecule type" value="Genomic_DNA"/>
</dbReference>
<keyword evidence="1" id="KW-0732">Signal</keyword>
<protein>
    <submittedName>
        <fullName evidence="2">Uncharacterized protein</fullName>
    </submittedName>
</protein>
<proteinExistence type="predicted"/>
<keyword evidence="3" id="KW-1185">Reference proteome</keyword>
<dbReference type="Proteomes" id="UP000003688">
    <property type="component" value="Unassembled WGS sequence"/>
</dbReference>
<dbReference type="AlphaFoldDB" id="B9XQU1"/>
<gene>
    <name evidence="2" type="ORF">Cflav_PD0898</name>
</gene>
<feature type="chain" id="PRO_5002893386" evidence="1">
    <location>
        <begin position="19"/>
        <end position="327"/>
    </location>
</feature>
<evidence type="ECO:0000256" key="1">
    <source>
        <dbReference type="SAM" id="SignalP"/>
    </source>
</evidence>
<evidence type="ECO:0000313" key="3">
    <source>
        <dbReference type="Proteomes" id="UP000003688"/>
    </source>
</evidence>
<evidence type="ECO:0000313" key="2">
    <source>
        <dbReference type="EMBL" id="EEF57798.1"/>
    </source>
</evidence>
<feature type="signal peptide" evidence="1">
    <location>
        <begin position="1"/>
        <end position="18"/>
    </location>
</feature>
<reference evidence="2 3" key="1">
    <citation type="journal article" date="2011" name="J. Bacteriol.">
        <title>Genome sequence of 'Pedosphaera parvula' Ellin514, an aerobic Verrucomicrobial isolate from pasture soil.</title>
        <authorList>
            <person name="Kant R."/>
            <person name="van Passel M.W."/>
            <person name="Sangwan P."/>
            <person name="Palva A."/>
            <person name="Lucas S."/>
            <person name="Copeland A."/>
            <person name="Lapidus A."/>
            <person name="Glavina Del Rio T."/>
            <person name="Dalin E."/>
            <person name="Tice H."/>
            <person name="Bruce D."/>
            <person name="Goodwin L."/>
            <person name="Pitluck S."/>
            <person name="Chertkov O."/>
            <person name="Larimer F.W."/>
            <person name="Land M.L."/>
            <person name="Hauser L."/>
            <person name="Brettin T.S."/>
            <person name="Detter J.C."/>
            <person name="Han S."/>
            <person name="de Vos W.M."/>
            <person name="Janssen P.H."/>
            <person name="Smidt H."/>
        </authorList>
    </citation>
    <scope>NUCLEOTIDE SEQUENCE [LARGE SCALE GENOMIC DNA]</scope>
    <source>
        <strain evidence="2 3">Ellin514</strain>
    </source>
</reference>
<sequence length="327" mass="35598" precursor="true">MVQFVIILLALSACVAVAAHGQWVITQLPYSLAMEPSINNSEEIVWAQNGGGIYSSVRGALASSGLSPHLANSGEVVYADWFGGPYWDLVSTTRGRMTQGGIIDVNSSTFDVNALGEVVYGVRDTNDYYQVYSTVRGQITFGARDHYYPCINDKGEIVWQEYLDDGGRVNVSSIRGVLPGDSHNIVDLNNAGDFCSFDSLEKTSGYYTWPHLFSSAHGFLISDPDQFQFGGGINDAGTIVWAAQNYIYKATWTNGPALSIVSTPSGLALEWPTNVPGFHPEYTTNLANPASWQALTGNPVTNSVAFHLPIEQSLGNFVFFRLSNRNP</sequence>
<accession>B9XQU1</accession>